<evidence type="ECO:0000313" key="3">
    <source>
        <dbReference type="Proteomes" id="UP000438448"/>
    </source>
</evidence>
<keyword evidence="3" id="KW-1185">Reference proteome</keyword>
<protein>
    <recommendedName>
        <fullName evidence="1">Antitoxin FitA-like ribbon-helix-helix domain-containing protein</fullName>
    </recommendedName>
</protein>
<dbReference type="GO" id="GO:0006355">
    <property type="term" value="P:regulation of DNA-templated transcription"/>
    <property type="evidence" value="ECO:0007669"/>
    <property type="project" value="InterPro"/>
</dbReference>
<dbReference type="OrthoDB" id="2389872at2"/>
<dbReference type="SUPFAM" id="SSF47598">
    <property type="entry name" value="Ribbon-helix-helix"/>
    <property type="match status" value="1"/>
</dbReference>
<dbReference type="RefSeq" id="WP_153415895.1">
    <property type="nucleotide sequence ID" value="NZ_WEGK01000028.1"/>
</dbReference>
<reference evidence="2 3" key="1">
    <citation type="submission" date="2019-10" db="EMBL/GenBank/DDBJ databases">
        <title>Nocardia macrotermitis sp. nov. and Nocardia aurantia sp. nov., isolated from the gut of fungus growing-termite Macrotermes natalensis.</title>
        <authorList>
            <person name="Benndorf R."/>
            <person name="Schwitalla J."/>
            <person name="Martin K."/>
            <person name="De Beer W."/>
            <person name="Kaster A.-K."/>
            <person name="Vollmers J."/>
            <person name="Poulsen M."/>
            <person name="Beemelmanns C."/>
        </authorList>
    </citation>
    <scope>NUCLEOTIDE SEQUENCE [LARGE SCALE GENOMIC DNA]</scope>
    <source>
        <strain evidence="2 3">RB20</strain>
    </source>
</reference>
<dbReference type="Pfam" id="PF22513">
    <property type="entry name" value="FitA-like_RHH"/>
    <property type="match status" value="1"/>
</dbReference>
<dbReference type="AlphaFoldDB" id="A0A7K0DH99"/>
<dbReference type="Proteomes" id="UP000438448">
    <property type="component" value="Unassembled WGS sequence"/>
</dbReference>
<dbReference type="Gene3D" id="1.10.1220.10">
    <property type="entry name" value="Met repressor-like"/>
    <property type="match status" value="1"/>
</dbReference>
<proteinExistence type="predicted"/>
<organism evidence="2 3">
    <name type="scientific">Nocardia macrotermitis</name>
    <dbReference type="NCBI Taxonomy" id="2585198"/>
    <lineage>
        <taxon>Bacteria</taxon>
        <taxon>Bacillati</taxon>
        <taxon>Actinomycetota</taxon>
        <taxon>Actinomycetes</taxon>
        <taxon>Mycobacteriales</taxon>
        <taxon>Nocardiaceae</taxon>
        <taxon>Nocardia</taxon>
    </lineage>
</organism>
<dbReference type="EMBL" id="WEGK01000028">
    <property type="protein sequence ID" value="MQY24164.1"/>
    <property type="molecule type" value="Genomic_DNA"/>
</dbReference>
<dbReference type="InterPro" id="IPR013321">
    <property type="entry name" value="Arc_rbn_hlx_hlx"/>
</dbReference>
<evidence type="ECO:0000313" key="2">
    <source>
        <dbReference type="EMBL" id="MQY24164.1"/>
    </source>
</evidence>
<feature type="domain" description="Antitoxin FitA-like ribbon-helix-helix" evidence="1">
    <location>
        <begin position="2"/>
        <end position="38"/>
    </location>
</feature>
<sequence>MATLTIRGFDDELHARLRVQAARHGRSMEAEVRAVLADYLSSPQARASGGLGSRIHARFAALEAPELELPARDEPPRAAVFE</sequence>
<name>A0A7K0DH99_9NOCA</name>
<evidence type="ECO:0000259" key="1">
    <source>
        <dbReference type="Pfam" id="PF22513"/>
    </source>
</evidence>
<dbReference type="InterPro" id="IPR010985">
    <property type="entry name" value="Ribbon_hlx_hlx"/>
</dbReference>
<gene>
    <name evidence="2" type="ORF">NRB20_72970</name>
</gene>
<dbReference type="InterPro" id="IPR053853">
    <property type="entry name" value="FitA-like_RHH"/>
</dbReference>
<comment type="caution">
    <text evidence="2">The sequence shown here is derived from an EMBL/GenBank/DDBJ whole genome shotgun (WGS) entry which is preliminary data.</text>
</comment>
<accession>A0A7K0DH99</accession>